<dbReference type="PANTHER" id="PTHR36121">
    <property type="entry name" value="PROTEIN SXY"/>
    <property type="match status" value="1"/>
</dbReference>
<dbReference type="AlphaFoldDB" id="A0A7Y0AU69"/>
<evidence type="ECO:0000313" key="3">
    <source>
        <dbReference type="EMBL" id="NML73412.1"/>
    </source>
</evidence>
<dbReference type="Gene3D" id="3.30.1460.30">
    <property type="entry name" value="YgaC/TfoX-N like chaperone"/>
    <property type="match status" value="1"/>
</dbReference>
<sequence>MDNVEIEDLFASLGPVTVKRMFGGKGIYCQGVIFALYLFDEIMLKVDEETAPLFSAAGARQWVYQREGKSPVAMPYWSTPEDALDDPDEMAKWARLAFEAGLRVEAGKVKPQRSRMSAKKRKDGVGKG</sequence>
<dbReference type="RefSeq" id="WP_169587724.1">
    <property type="nucleotide sequence ID" value="NZ_JABBGK010000001.1"/>
</dbReference>
<evidence type="ECO:0000256" key="1">
    <source>
        <dbReference type="SAM" id="MobiDB-lite"/>
    </source>
</evidence>
<comment type="caution">
    <text evidence="3">The sequence shown here is derived from an EMBL/GenBank/DDBJ whole genome shotgun (WGS) entry which is preliminary data.</text>
</comment>
<gene>
    <name evidence="3" type="ORF">HHL25_04645</name>
</gene>
<dbReference type="PANTHER" id="PTHR36121:SF1">
    <property type="entry name" value="PROTEIN SXY"/>
    <property type="match status" value="1"/>
</dbReference>
<dbReference type="Pfam" id="PF04993">
    <property type="entry name" value="TfoX_N"/>
    <property type="match status" value="1"/>
</dbReference>
<dbReference type="InterPro" id="IPR047525">
    <property type="entry name" value="TfoX-like"/>
</dbReference>
<accession>A0A7Y0AU69</accession>
<feature type="region of interest" description="Disordered" evidence="1">
    <location>
        <begin position="108"/>
        <end position="128"/>
    </location>
</feature>
<keyword evidence="4" id="KW-1185">Reference proteome</keyword>
<evidence type="ECO:0000313" key="4">
    <source>
        <dbReference type="Proteomes" id="UP000541470"/>
    </source>
</evidence>
<dbReference type="SUPFAM" id="SSF159894">
    <property type="entry name" value="YgaC/TfoX-N like"/>
    <property type="match status" value="1"/>
</dbReference>
<proteinExistence type="predicted"/>
<evidence type="ECO:0000259" key="2">
    <source>
        <dbReference type="Pfam" id="PF04993"/>
    </source>
</evidence>
<feature type="domain" description="TfoX N-terminal" evidence="2">
    <location>
        <begin position="8"/>
        <end position="100"/>
    </location>
</feature>
<dbReference type="InterPro" id="IPR007076">
    <property type="entry name" value="TfoX_N"/>
</dbReference>
<dbReference type="Proteomes" id="UP000541470">
    <property type="component" value="Unassembled WGS sequence"/>
</dbReference>
<name>A0A7Y0AU69_9HYPH</name>
<reference evidence="3 4" key="1">
    <citation type="submission" date="2020-04" db="EMBL/GenBank/DDBJ databases">
        <title>Rhizobium sp. S-51 isolated from soil.</title>
        <authorList>
            <person name="Dahal R.H."/>
        </authorList>
    </citation>
    <scope>NUCLEOTIDE SEQUENCE [LARGE SCALE GENOMIC DNA]</scope>
    <source>
        <strain evidence="3 4">S-51</strain>
    </source>
</reference>
<dbReference type="EMBL" id="JABBGK010000001">
    <property type="protein sequence ID" value="NML73412.1"/>
    <property type="molecule type" value="Genomic_DNA"/>
</dbReference>
<feature type="compositionally biased region" description="Basic residues" evidence="1">
    <location>
        <begin position="110"/>
        <end position="122"/>
    </location>
</feature>
<protein>
    <submittedName>
        <fullName evidence="3">TfoX/Sxy family protein</fullName>
    </submittedName>
</protein>
<organism evidence="3 4">
    <name type="scientific">Rhizobium terricola</name>
    <dbReference type="NCBI Taxonomy" id="2728849"/>
    <lineage>
        <taxon>Bacteria</taxon>
        <taxon>Pseudomonadati</taxon>
        <taxon>Pseudomonadota</taxon>
        <taxon>Alphaproteobacteria</taxon>
        <taxon>Hyphomicrobiales</taxon>
        <taxon>Rhizobiaceae</taxon>
        <taxon>Rhizobium/Agrobacterium group</taxon>
        <taxon>Rhizobium</taxon>
    </lineage>
</organism>